<dbReference type="EMBL" id="JAFFGU010000016">
    <property type="protein sequence ID" value="MBM7280208.1"/>
    <property type="molecule type" value="Genomic_DNA"/>
</dbReference>
<name>A0AAW4G9A7_GORRU</name>
<feature type="region of interest" description="Disordered" evidence="1">
    <location>
        <begin position="1"/>
        <end position="72"/>
    </location>
</feature>
<evidence type="ECO:0000313" key="2">
    <source>
        <dbReference type="EMBL" id="MBM7280208.1"/>
    </source>
</evidence>
<reference evidence="2" key="1">
    <citation type="submission" date="2021-02" db="EMBL/GenBank/DDBJ databases">
        <title>Taxonomy, biology and ecology of Rhodococcus bacteria occurring in California pistachio and other woody hosts as revealed by genome sequence analyses.</title>
        <authorList>
            <person name="Riely B."/>
            <person name="Gai Y."/>
        </authorList>
    </citation>
    <scope>NUCLEOTIDE SEQUENCE</scope>
    <source>
        <strain evidence="2">BP-295</strain>
    </source>
</reference>
<dbReference type="AlphaFoldDB" id="A0AAW4G9A7"/>
<keyword evidence="2" id="KW-0378">Hydrolase</keyword>
<keyword evidence="2" id="KW-0540">Nuclease</keyword>
<accession>A0AAW4G9A7</accession>
<proteinExistence type="predicted"/>
<comment type="caution">
    <text evidence="2">The sequence shown here is derived from an EMBL/GenBank/DDBJ whole genome shotgun (WGS) entry which is preliminary data.</text>
</comment>
<keyword evidence="2" id="KW-0255">Endonuclease</keyword>
<sequence length="72" mass="8532">NAETLEDSFPNLRRIRYEQPPQAPPTPRVITGNEPPRPRNRLADKHARRRAERARNQRERERRQQADGPPPF</sequence>
<evidence type="ECO:0000256" key="1">
    <source>
        <dbReference type="SAM" id="MobiDB-lite"/>
    </source>
</evidence>
<dbReference type="GO" id="GO:0004519">
    <property type="term" value="F:endonuclease activity"/>
    <property type="evidence" value="ECO:0007669"/>
    <property type="project" value="UniProtKB-KW"/>
</dbReference>
<dbReference type="Proteomes" id="UP001195196">
    <property type="component" value="Unassembled WGS sequence"/>
</dbReference>
<organism evidence="2 3">
    <name type="scientific">Gordonia rubripertincta</name>
    <name type="common">Rhodococcus corallinus</name>
    <dbReference type="NCBI Taxonomy" id="36822"/>
    <lineage>
        <taxon>Bacteria</taxon>
        <taxon>Bacillati</taxon>
        <taxon>Actinomycetota</taxon>
        <taxon>Actinomycetes</taxon>
        <taxon>Mycobacteriales</taxon>
        <taxon>Gordoniaceae</taxon>
        <taxon>Gordonia</taxon>
    </lineage>
</organism>
<feature type="compositionally biased region" description="Basic and acidic residues" evidence="1">
    <location>
        <begin position="53"/>
        <end position="65"/>
    </location>
</feature>
<evidence type="ECO:0000313" key="3">
    <source>
        <dbReference type="Proteomes" id="UP001195196"/>
    </source>
</evidence>
<gene>
    <name evidence="2" type="ORF">JTZ10_20900</name>
</gene>
<feature type="non-terminal residue" evidence="2">
    <location>
        <position position="1"/>
    </location>
</feature>
<protein>
    <submittedName>
        <fullName evidence="2">HNH endonuclease</fullName>
    </submittedName>
</protein>